<gene>
    <name evidence="1" type="ORF">G2W53_021154</name>
</gene>
<keyword evidence="2" id="KW-1185">Reference proteome</keyword>
<dbReference type="EMBL" id="JAAIUW010000007">
    <property type="protein sequence ID" value="KAF7823010.1"/>
    <property type="molecule type" value="Genomic_DNA"/>
</dbReference>
<accession>A0A834WGY2</accession>
<dbReference type="Proteomes" id="UP000634136">
    <property type="component" value="Unassembled WGS sequence"/>
</dbReference>
<name>A0A834WGY2_9FABA</name>
<organism evidence="1 2">
    <name type="scientific">Senna tora</name>
    <dbReference type="NCBI Taxonomy" id="362788"/>
    <lineage>
        <taxon>Eukaryota</taxon>
        <taxon>Viridiplantae</taxon>
        <taxon>Streptophyta</taxon>
        <taxon>Embryophyta</taxon>
        <taxon>Tracheophyta</taxon>
        <taxon>Spermatophyta</taxon>
        <taxon>Magnoliopsida</taxon>
        <taxon>eudicotyledons</taxon>
        <taxon>Gunneridae</taxon>
        <taxon>Pentapetalae</taxon>
        <taxon>rosids</taxon>
        <taxon>fabids</taxon>
        <taxon>Fabales</taxon>
        <taxon>Fabaceae</taxon>
        <taxon>Caesalpinioideae</taxon>
        <taxon>Cassia clade</taxon>
        <taxon>Senna</taxon>
    </lineage>
</organism>
<evidence type="ECO:0000313" key="2">
    <source>
        <dbReference type="Proteomes" id="UP000634136"/>
    </source>
</evidence>
<protein>
    <submittedName>
        <fullName evidence="1">Uncharacterized protein</fullName>
    </submittedName>
</protein>
<reference evidence="1" key="1">
    <citation type="submission" date="2020-09" db="EMBL/GenBank/DDBJ databases">
        <title>Genome-Enabled Discovery of Anthraquinone Biosynthesis in Senna tora.</title>
        <authorList>
            <person name="Kang S.-H."/>
            <person name="Pandey R.P."/>
            <person name="Lee C.-M."/>
            <person name="Sim J.-S."/>
            <person name="Jeong J.-T."/>
            <person name="Choi B.-S."/>
            <person name="Jung M."/>
            <person name="Ginzburg D."/>
            <person name="Zhao K."/>
            <person name="Won S.Y."/>
            <person name="Oh T.-J."/>
            <person name="Yu Y."/>
            <person name="Kim N.-H."/>
            <person name="Lee O.R."/>
            <person name="Lee T.-H."/>
            <person name="Bashyal P."/>
            <person name="Kim T.-S."/>
            <person name="Lee W.-H."/>
            <person name="Kawkins C."/>
            <person name="Kim C.-K."/>
            <person name="Kim J.S."/>
            <person name="Ahn B.O."/>
            <person name="Rhee S.Y."/>
            <person name="Sohng J.K."/>
        </authorList>
    </citation>
    <scope>NUCLEOTIDE SEQUENCE</scope>
    <source>
        <tissue evidence="1">Leaf</tissue>
    </source>
</reference>
<dbReference type="AlphaFoldDB" id="A0A834WGY2"/>
<sequence>MAKLAFQLLREERWVTKQKYNCLFCPYGDVAERDWKLCGHKIFCES</sequence>
<evidence type="ECO:0000313" key="1">
    <source>
        <dbReference type="EMBL" id="KAF7823010.1"/>
    </source>
</evidence>
<comment type="caution">
    <text evidence="1">The sequence shown here is derived from an EMBL/GenBank/DDBJ whole genome shotgun (WGS) entry which is preliminary data.</text>
</comment>
<proteinExistence type="predicted"/>